<evidence type="ECO:0000313" key="2">
    <source>
        <dbReference type="EMBL" id="KAK3746811.1"/>
    </source>
</evidence>
<proteinExistence type="predicted"/>
<feature type="region of interest" description="Disordered" evidence="1">
    <location>
        <begin position="144"/>
        <end position="189"/>
    </location>
</feature>
<dbReference type="EMBL" id="JAWDGP010006115">
    <property type="protein sequence ID" value="KAK3746811.1"/>
    <property type="molecule type" value="Genomic_DNA"/>
</dbReference>
<accession>A0AAE0YI40</accession>
<sequence>MFVLEQSWRGFTSGALQRLHGDWQLLTAVLDNTVSSGAVSEILSPISYETDYSTRYELIKPGCSQQSAELGLGHTMEPSKSFSGVFSPSGPTLRPLCSRLGAGVQGLRSDLKEWQTIEAKVDLISKQSVVSGGADLIPADMRRTQQANGPATESPPNPGSTLRQDQPVPEFHSGRSTSPGLRCNSGAERAEEERDVIAKMRGQAVDKAVKLCGARCLKMSLLDGAGGSWRELLTGSQEPQPTGSV</sequence>
<name>A0AAE0YI40_9GAST</name>
<evidence type="ECO:0000313" key="3">
    <source>
        <dbReference type="Proteomes" id="UP001283361"/>
    </source>
</evidence>
<gene>
    <name evidence="2" type="ORF">RRG08_031339</name>
</gene>
<evidence type="ECO:0000256" key="1">
    <source>
        <dbReference type="SAM" id="MobiDB-lite"/>
    </source>
</evidence>
<dbReference type="AlphaFoldDB" id="A0AAE0YI40"/>
<organism evidence="2 3">
    <name type="scientific">Elysia crispata</name>
    <name type="common">lettuce slug</name>
    <dbReference type="NCBI Taxonomy" id="231223"/>
    <lineage>
        <taxon>Eukaryota</taxon>
        <taxon>Metazoa</taxon>
        <taxon>Spiralia</taxon>
        <taxon>Lophotrochozoa</taxon>
        <taxon>Mollusca</taxon>
        <taxon>Gastropoda</taxon>
        <taxon>Heterobranchia</taxon>
        <taxon>Euthyneura</taxon>
        <taxon>Panpulmonata</taxon>
        <taxon>Sacoglossa</taxon>
        <taxon>Placobranchoidea</taxon>
        <taxon>Plakobranchidae</taxon>
        <taxon>Elysia</taxon>
    </lineage>
</organism>
<keyword evidence="3" id="KW-1185">Reference proteome</keyword>
<protein>
    <submittedName>
        <fullName evidence="2">Uncharacterized protein</fullName>
    </submittedName>
</protein>
<reference evidence="2" key="1">
    <citation type="journal article" date="2023" name="G3 (Bethesda)">
        <title>A reference genome for the long-term kleptoplast-retaining sea slug Elysia crispata morphotype clarki.</title>
        <authorList>
            <person name="Eastman K.E."/>
            <person name="Pendleton A.L."/>
            <person name="Shaikh M.A."/>
            <person name="Suttiyut T."/>
            <person name="Ogas R."/>
            <person name="Tomko P."/>
            <person name="Gavelis G."/>
            <person name="Widhalm J.R."/>
            <person name="Wisecaver J.H."/>
        </authorList>
    </citation>
    <scope>NUCLEOTIDE SEQUENCE</scope>
    <source>
        <strain evidence="2">ECLA1</strain>
    </source>
</reference>
<dbReference type="Proteomes" id="UP001283361">
    <property type="component" value="Unassembled WGS sequence"/>
</dbReference>
<comment type="caution">
    <text evidence="2">The sequence shown here is derived from an EMBL/GenBank/DDBJ whole genome shotgun (WGS) entry which is preliminary data.</text>
</comment>